<keyword evidence="3" id="KW-1185">Reference proteome</keyword>
<accession>A0ABR1TI39</accession>
<sequence>MRVTRVETPPAFARSGVMYGGVRYNITAREEWIECERPHVGGTDDDENHTKSNASITYTSRHRGPEGSKPAACARDGLHYLAFNPPADLLVSYLGDLAAGAGIRDLAGRAADKNHDLGKFVRLLRRGNLLWAFNYGVEAAARPEVQGGTVVIGGKGATIVFRGLGWWFGN</sequence>
<evidence type="ECO:0000313" key="3">
    <source>
        <dbReference type="Proteomes" id="UP001444661"/>
    </source>
</evidence>
<dbReference type="EMBL" id="JAQQWK010000003">
    <property type="protein sequence ID" value="KAK8045636.1"/>
    <property type="molecule type" value="Genomic_DNA"/>
</dbReference>
<organism evidence="2 3">
    <name type="scientific">Apiospora rasikravindrae</name>
    <dbReference type="NCBI Taxonomy" id="990691"/>
    <lineage>
        <taxon>Eukaryota</taxon>
        <taxon>Fungi</taxon>
        <taxon>Dikarya</taxon>
        <taxon>Ascomycota</taxon>
        <taxon>Pezizomycotina</taxon>
        <taxon>Sordariomycetes</taxon>
        <taxon>Xylariomycetidae</taxon>
        <taxon>Amphisphaeriales</taxon>
        <taxon>Apiosporaceae</taxon>
        <taxon>Apiospora</taxon>
    </lineage>
</organism>
<reference evidence="2 3" key="1">
    <citation type="submission" date="2023-01" db="EMBL/GenBank/DDBJ databases">
        <title>Analysis of 21 Apiospora genomes using comparative genomics revels a genus with tremendous synthesis potential of carbohydrate active enzymes and secondary metabolites.</title>
        <authorList>
            <person name="Sorensen T."/>
        </authorList>
    </citation>
    <scope>NUCLEOTIDE SEQUENCE [LARGE SCALE GENOMIC DNA]</scope>
    <source>
        <strain evidence="2 3">CBS 33761</strain>
    </source>
</reference>
<evidence type="ECO:0000313" key="2">
    <source>
        <dbReference type="EMBL" id="KAK8045636.1"/>
    </source>
</evidence>
<dbReference type="Gene3D" id="2.60.40.1180">
    <property type="entry name" value="Golgi alpha-mannosidase II"/>
    <property type="match status" value="1"/>
</dbReference>
<comment type="caution">
    <text evidence="2">The sequence shown here is derived from an EMBL/GenBank/DDBJ whole genome shotgun (WGS) entry which is preliminary data.</text>
</comment>
<feature type="region of interest" description="Disordered" evidence="1">
    <location>
        <begin position="38"/>
        <end position="69"/>
    </location>
</feature>
<name>A0ABR1TI39_9PEZI</name>
<gene>
    <name evidence="2" type="ORF">PG993_005660</name>
</gene>
<evidence type="ECO:0008006" key="4">
    <source>
        <dbReference type="Google" id="ProtNLM"/>
    </source>
</evidence>
<proteinExistence type="predicted"/>
<protein>
    <recommendedName>
        <fullName evidence="4">Beta-galactosidase</fullName>
    </recommendedName>
</protein>
<dbReference type="InterPro" id="IPR013780">
    <property type="entry name" value="Glyco_hydro_b"/>
</dbReference>
<dbReference type="Proteomes" id="UP001444661">
    <property type="component" value="Unassembled WGS sequence"/>
</dbReference>
<evidence type="ECO:0000256" key="1">
    <source>
        <dbReference type="SAM" id="MobiDB-lite"/>
    </source>
</evidence>